<evidence type="ECO:0000259" key="2">
    <source>
        <dbReference type="PROSITE" id="PS50222"/>
    </source>
</evidence>
<dbReference type="Proteomes" id="UP001212841">
    <property type="component" value="Unassembled WGS sequence"/>
</dbReference>
<dbReference type="Gene3D" id="1.10.238.10">
    <property type="entry name" value="EF-hand"/>
    <property type="match status" value="1"/>
</dbReference>
<dbReference type="EMBL" id="JADGJD010001134">
    <property type="protein sequence ID" value="KAJ3046593.1"/>
    <property type="molecule type" value="Genomic_DNA"/>
</dbReference>
<dbReference type="SMART" id="SM00054">
    <property type="entry name" value="EFh"/>
    <property type="match status" value="2"/>
</dbReference>
<feature type="domain" description="EF-hand" evidence="2">
    <location>
        <begin position="17"/>
        <end position="52"/>
    </location>
</feature>
<keyword evidence="4" id="KW-1185">Reference proteome</keyword>
<dbReference type="PROSITE" id="PS00018">
    <property type="entry name" value="EF_HAND_1"/>
    <property type="match status" value="1"/>
</dbReference>
<accession>A0AAD5SDD2</accession>
<dbReference type="GO" id="GO:0005509">
    <property type="term" value="F:calcium ion binding"/>
    <property type="evidence" value="ECO:0007669"/>
    <property type="project" value="InterPro"/>
</dbReference>
<protein>
    <submittedName>
        <fullName evidence="3">Glycerol-3-phosphate dehydrogenase</fullName>
    </submittedName>
</protein>
<evidence type="ECO:0000313" key="3">
    <source>
        <dbReference type="EMBL" id="KAJ3046593.1"/>
    </source>
</evidence>
<dbReference type="SUPFAM" id="SSF47473">
    <property type="entry name" value="EF-hand"/>
    <property type="match status" value="1"/>
</dbReference>
<dbReference type="InterPro" id="IPR011992">
    <property type="entry name" value="EF-hand-dom_pair"/>
</dbReference>
<dbReference type="InterPro" id="IPR002048">
    <property type="entry name" value="EF_hand_dom"/>
</dbReference>
<dbReference type="PROSITE" id="PS50222">
    <property type="entry name" value="EF_HAND_2"/>
    <property type="match status" value="2"/>
</dbReference>
<comment type="caution">
    <text evidence="3">The sequence shown here is derived from an EMBL/GenBank/DDBJ whole genome shotgun (WGS) entry which is preliminary data.</text>
</comment>
<evidence type="ECO:0000313" key="4">
    <source>
        <dbReference type="Proteomes" id="UP001212841"/>
    </source>
</evidence>
<sequence length="121" mass="13477">DDQSYYYTQGRSNFTASELELFGREFQELDGDGDGVIGVGDLRRVLERVGLRVGEGEVEEVLGEVDLDRSGGVEFREFLEVLAAVKEIRSRSRFARILAAYEDKEKREKGRGGLERSGGGV</sequence>
<feature type="domain" description="EF-hand" evidence="2">
    <location>
        <begin position="53"/>
        <end position="88"/>
    </location>
</feature>
<feature type="non-terminal residue" evidence="3">
    <location>
        <position position="121"/>
    </location>
</feature>
<dbReference type="AlphaFoldDB" id="A0AAD5SDD2"/>
<dbReference type="Pfam" id="PF13499">
    <property type="entry name" value="EF-hand_7"/>
    <property type="match status" value="1"/>
</dbReference>
<reference evidence="3" key="1">
    <citation type="submission" date="2020-05" db="EMBL/GenBank/DDBJ databases">
        <title>Phylogenomic resolution of chytrid fungi.</title>
        <authorList>
            <person name="Stajich J.E."/>
            <person name="Amses K."/>
            <person name="Simmons R."/>
            <person name="Seto K."/>
            <person name="Myers J."/>
            <person name="Bonds A."/>
            <person name="Quandt C.A."/>
            <person name="Barry K."/>
            <person name="Liu P."/>
            <person name="Grigoriev I."/>
            <person name="Longcore J.E."/>
            <person name="James T.Y."/>
        </authorList>
    </citation>
    <scope>NUCLEOTIDE SEQUENCE</scope>
    <source>
        <strain evidence="3">JEL0318</strain>
    </source>
</reference>
<name>A0AAD5SDD2_9FUNG</name>
<organism evidence="3 4">
    <name type="scientific">Rhizophlyctis rosea</name>
    <dbReference type="NCBI Taxonomy" id="64517"/>
    <lineage>
        <taxon>Eukaryota</taxon>
        <taxon>Fungi</taxon>
        <taxon>Fungi incertae sedis</taxon>
        <taxon>Chytridiomycota</taxon>
        <taxon>Chytridiomycota incertae sedis</taxon>
        <taxon>Chytridiomycetes</taxon>
        <taxon>Rhizophlyctidales</taxon>
        <taxon>Rhizophlyctidaceae</taxon>
        <taxon>Rhizophlyctis</taxon>
    </lineage>
</organism>
<dbReference type="InterPro" id="IPR018247">
    <property type="entry name" value="EF_Hand_1_Ca_BS"/>
</dbReference>
<gene>
    <name evidence="3" type="primary">GPD2</name>
    <name evidence="3" type="ORF">HK097_000718</name>
</gene>
<proteinExistence type="predicted"/>
<keyword evidence="1" id="KW-0106">Calcium</keyword>
<evidence type="ECO:0000256" key="1">
    <source>
        <dbReference type="ARBA" id="ARBA00022837"/>
    </source>
</evidence>